<keyword evidence="2" id="KW-1185">Reference proteome</keyword>
<dbReference type="GO" id="GO:0016740">
    <property type="term" value="F:transferase activity"/>
    <property type="evidence" value="ECO:0007669"/>
    <property type="project" value="UniProtKB-KW"/>
</dbReference>
<name>A0A1H7XN34_STRJI</name>
<protein>
    <submittedName>
        <fullName evidence="1">Putative glutamine amidotransferase</fullName>
    </submittedName>
</protein>
<dbReference type="Pfam" id="PF07722">
    <property type="entry name" value="Peptidase_C26"/>
    <property type="match status" value="1"/>
</dbReference>
<dbReference type="AlphaFoldDB" id="A0A1H7XN34"/>
<organism evidence="1 2">
    <name type="scientific">Streptacidiphilus jiangxiensis</name>
    <dbReference type="NCBI Taxonomy" id="235985"/>
    <lineage>
        <taxon>Bacteria</taxon>
        <taxon>Bacillati</taxon>
        <taxon>Actinomycetota</taxon>
        <taxon>Actinomycetes</taxon>
        <taxon>Kitasatosporales</taxon>
        <taxon>Streptomycetaceae</taxon>
        <taxon>Streptacidiphilus</taxon>
    </lineage>
</organism>
<evidence type="ECO:0000313" key="2">
    <source>
        <dbReference type="Proteomes" id="UP000183015"/>
    </source>
</evidence>
<dbReference type="CDD" id="cd01745">
    <property type="entry name" value="GATase1_2"/>
    <property type="match status" value="1"/>
</dbReference>
<dbReference type="OrthoDB" id="9813383at2"/>
<dbReference type="eggNOG" id="COG2071">
    <property type="taxonomic scope" value="Bacteria"/>
</dbReference>
<reference evidence="2" key="1">
    <citation type="submission" date="2016-10" db="EMBL/GenBank/DDBJ databases">
        <authorList>
            <person name="Varghese N."/>
        </authorList>
    </citation>
    <scope>NUCLEOTIDE SEQUENCE [LARGE SCALE GENOMIC DNA]</scope>
    <source>
        <strain evidence="2">DSM 45096 / BCRC 16803 / CGMCC 4.1857 / CIP 109030 / JCM 12277 / KCTC 19219 / NBRC 100920 / 33214</strain>
    </source>
</reference>
<dbReference type="PANTHER" id="PTHR43235:SF1">
    <property type="entry name" value="GLUTAMINE AMIDOTRANSFERASE PB2B2.05-RELATED"/>
    <property type="match status" value="1"/>
</dbReference>
<dbReference type="GO" id="GO:0033969">
    <property type="term" value="F:gamma-glutamyl-gamma-aminobutyrate hydrolase activity"/>
    <property type="evidence" value="ECO:0007669"/>
    <property type="project" value="TreeGrafter"/>
</dbReference>
<keyword evidence="1" id="KW-0808">Transferase</keyword>
<gene>
    <name evidence="1" type="ORF">SAMN05414137_12495</name>
</gene>
<dbReference type="GO" id="GO:0006598">
    <property type="term" value="P:polyamine catabolic process"/>
    <property type="evidence" value="ECO:0007669"/>
    <property type="project" value="TreeGrafter"/>
</dbReference>
<dbReference type="InterPro" id="IPR044668">
    <property type="entry name" value="PuuD-like"/>
</dbReference>
<keyword evidence="1" id="KW-0315">Glutamine amidotransferase</keyword>
<dbReference type="PROSITE" id="PS51273">
    <property type="entry name" value="GATASE_TYPE_1"/>
    <property type="match status" value="1"/>
</dbReference>
<dbReference type="RefSeq" id="WP_042449944.1">
    <property type="nucleotide sequence ID" value="NZ_BBPN01000017.1"/>
</dbReference>
<dbReference type="EMBL" id="FOAZ01000024">
    <property type="protein sequence ID" value="SEM34597.1"/>
    <property type="molecule type" value="Genomic_DNA"/>
</dbReference>
<dbReference type="GO" id="GO:0005829">
    <property type="term" value="C:cytosol"/>
    <property type="evidence" value="ECO:0007669"/>
    <property type="project" value="TreeGrafter"/>
</dbReference>
<dbReference type="PANTHER" id="PTHR43235">
    <property type="entry name" value="GLUTAMINE AMIDOTRANSFERASE PB2B2.05-RELATED"/>
    <property type="match status" value="1"/>
</dbReference>
<dbReference type="SUPFAM" id="SSF52317">
    <property type="entry name" value="Class I glutamine amidotransferase-like"/>
    <property type="match status" value="1"/>
</dbReference>
<proteinExistence type="predicted"/>
<dbReference type="InterPro" id="IPR029062">
    <property type="entry name" value="Class_I_gatase-like"/>
</dbReference>
<dbReference type="STRING" id="235985.SAMN05414137_12495"/>
<evidence type="ECO:0000313" key="1">
    <source>
        <dbReference type="EMBL" id="SEM34597.1"/>
    </source>
</evidence>
<dbReference type="InterPro" id="IPR011697">
    <property type="entry name" value="Peptidase_C26"/>
</dbReference>
<dbReference type="Proteomes" id="UP000183015">
    <property type="component" value="Unassembled WGS sequence"/>
</dbReference>
<sequence>MSRPLIGVSTYVSPASWGVWHDAPAELAPARYSAFVRSGGGLVALLPPDEHPDAAGELVSRLDGVVIAGGPDVAPARYGEVEGPHTQTPTPDSLTRDAWELALIHAAIDQGVPLLGICRGMQLLNVALGGTLTQHLPDLLGGSEEHSPEPGRYGRHVVAAVPETRTAEILGTEKLDVPTYHHQSVAVIGRGLRVSAHAADGTIEAVESDAGTGSPFLVAVQWHPEQGNDPRLAQALVTAASLQPTALR</sequence>
<accession>A0A1H7XN34</accession>
<dbReference type="Gene3D" id="3.40.50.880">
    <property type="match status" value="1"/>
</dbReference>